<protein>
    <submittedName>
        <fullName evidence="2">Uncharacterized protein</fullName>
    </submittedName>
</protein>
<dbReference type="RefSeq" id="WP_275820659.1">
    <property type="nucleotide sequence ID" value="NZ_BAAANM010000036.1"/>
</dbReference>
<sequence length="131" mass="13705">MATAMLEVDLGSQHSARPVGHFQSQGPPQHPQIHGPVRDGCKPKPLPGRGVDPVPEPPVTDVEGEPAEQQGPILWAVVQLLGEFDGAIDRLDDDPFVVGSAERLAFDDLAGDPEPGVAGNRLLGRAAAADP</sequence>
<evidence type="ECO:0000256" key="1">
    <source>
        <dbReference type="SAM" id="MobiDB-lite"/>
    </source>
</evidence>
<feature type="region of interest" description="Disordered" evidence="1">
    <location>
        <begin position="1"/>
        <end position="68"/>
    </location>
</feature>
<feature type="compositionally biased region" description="Low complexity" evidence="1">
    <location>
        <begin position="23"/>
        <end position="35"/>
    </location>
</feature>
<comment type="caution">
    <text evidence="2">The sequence shown here is derived from an EMBL/GenBank/DDBJ whole genome shotgun (WGS) entry which is preliminary data.</text>
</comment>
<keyword evidence="3" id="KW-1185">Reference proteome</keyword>
<accession>A0ABT5Z940</accession>
<name>A0ABT5Z940_9ACTN</name>
<organism evidence="2 3">
    <name type="scientific">Streptantibioticus ferralitis</name>
    <dbReference type="NCBI Taxonomy" id="236510"/>
    <lineage>
        <taxon>Bacteria</taxon>
        <taxon>Bacillati</taxon>
        <taxon>Actinomycetota</taxon>
        <taxon>Actinomycetes</taxon>
        <taxon>Kitasatosporales</taxon>
        <taxon>Streptomycetaceae</taxon>
        <taxon>Streptantibioticus</taxon>
    </lineage>
</organism>
<evidence type="ECO:0000313" key="3">
    <source>
        <dbReference type="Proteomes" id="UP001220022"/>
    </source>
</evidence>
<reference evidence="2 3" key="1">
    <citation type="submission" date="2023-03" db="EMBL/GenBank/DDBJ databases">
        <title>Draft genome sequence of type strain Streptomyces ferralitis JCM 14344.</title>
        <authorList>
            <person name="Klaysubun C."/>
            <person name="Duangmal K."/>
        </authorList>
    </citation>
    <scope>NUCLEOTIDE SEQUENCE [LARGE SCALE GENOMIC DNA]</scope>
    <source>
        <strain evidence="2 3">JCM 14344</strain>
    </source>
</reference>
<gene>
    <name evidence="2" type="ORF">P2L57_32410</name>
</gene>
<evidence type="ECO:0000313" key="2">
    <source>
        <dbReference type="EMBL" id="MDF2260248.1"/>
    </source>
</evidence>
<dbReference type="Proteomes" id="UP001220022">
    <property type="component" value="Unassembled WGS sequence"/>
</dbReference>
<dbReference type="EMBL" id="JARHTQ010000031">
    <property type="protein sequence ID" value="MDF2260248.1"/>
    <property type="molecule type" value="Genomic_DNA"/>
</dbReference>
<proteinExistence type="predicted"/>